<keyword evidence="2" id="KW-1185">Reference proteome</keyword>
<dbReference type="Proteomes" id="UP001173223">
    <property type="component" value="Unassembled WGS sequence"/>
</dbReference>
<proteinExistence type="predicted"/>
<reference evidence="1" key="1">
    <citation type="journal article" date="2022" name="Gene">
        <title>A genome-led study on the pathogenesis of Fusobacterium necrophorum infections.</title>
        <authorList>
            <person name="Thapa G."/>
            <person name="Jayal A."/>
            <person name="Sikazwe E."/>
            <person name="Perry T."/>
            <person name="Mohammed Al Balushi A."/>
            <person name="Livingstone P."/>
        </authorList>
    </citation>
    <scope>NUCLEOTIDE SEQUENCE</scope>
    <source>
        <strain evidence="1">BRON_8</strain>
    </source>
</reference>
<dbReference type="AlphaFoldDB" id="A0AAW6W859"/>
<dbReference type="GO" id="GO:0003677">
    <property type="term" value="F:DNA binding"/>
    <property type="evidence" value="ECO:0007669"/>
    <property type="project" value="InterPro"/>
</dbReference>
<evidence type="ECO:0000313" key="2">
    <source>
        <dbReference type="Proteomes" id="UP001173223"/>
    </source>
</evidence>
<evidence type="ECO:0000313" key="1">
    <source>
        <dbReference type="EMBL" id="MDK4510753.1"/>
    </source>
</evidence>
<dbReference type="SUPFAM" id="SSF47413">
    <property type="entry name" value="lambda repressor-like DNA-binding domains"/>
    <property type="match status" value="1"/>
</dbReference>
<dbReference type="RefSeq" id="WP_211493694.1">
    <property type="nucleotide sequence ID" value="NZ_JAMGTK010000001.1"/>
</dbReference>
<dbReference type="InterPro" id="IPR010982">
    <property type="entry name" value="Lambda_DNA-bd_dom_sf"/>
</dbReference>
<accession>A0AAW6W859</accession>
<gene>
    <name evidence="1" type="ORF">MWG07_00540</name>
</gene>
<evidence type="ECO:0008006" key="3">
    <source>
        <dbReference type="Google" id="ProtNLM"/>
    </source>
</evidence>
<comment type="caution">
    <text evidence="1">The sequence shown here is derived from an EMBL/GenBank/DDBJ whole genome shotgun (WGS) entry which is preliminary data.</text>
</comment>
<name>A0AAW6W859_9FUSO</name>
<protein>
    <recommendedName>
        <fullName evidence="3">XRE family transcriptional regulator</fullName>
    </recommendedName>
</protein>
<sequence>MKKIDFEMSVRKALRIKKISLSKMAKELGISTAYCSDLVRGNRESEERKKQIKEFLEI</sequence>
<organism evidence="1 2">
    <name type="scientific">Fusobacterium necrophorum</name>
    <dbReference type="NCBI Taxonomy" id="859"/>
    <lineage>
        <taxon>Bacteria</taxon>
        <taxon>Fusobacteriati</taxon>
        <taxon>Fusobacteriota</taxon>
        <taxon>Fusobacteriia</taxon>
        <taxon>Fusobacteriales</taxon>
        <taxon>Fusobacteriaceae</taxon>
        <taxon>Fusobacterium</taxon>
    </lineage>
</organism>
<dbReference type="EMBL" id="JAMGTK010000001">
    <property type="protein sequence ID" value="MDK4510753.1"/>
    <property type="molecule type" value="Genomic_DNA"/>
</dbReference>
<reference evidence="1" key="2">
    <citation type="submission" date="2022-04" db="EMBL/GenBank/DDBJ databases">
        <authorList>
            <person name="Livingstone P.G."/>
        </authorList>
    </citation>
    <scope>NUCLEOTIDE SEQUENCE</scope>
    <source>
        <strain evidence="1">BRON_8</strain>
    </source>
</reference>